<dbReference type="InterPro" id="IPR013766">
    <property type="entry name" value="Thioredoxin_domain"/>
</dbReference>
<dbReference type="PROSITE" id="PS51257">
    <property type="entry name" value="PROKAR_LIPOPROTEIN"/>
    <property type="match status" value="1"/>
</dbReference>
<dbReference type="Proteomes" id="UP000016496">
    <property type="component" value="Unassembled WGS sequence"/>
</dbReference>
<dbReference type="Gene3D" id="3.40.30.10">
    <property type="entry name" value="Glutaredoxin"/>
    <property type="match status" value="1"/>
</dbReference>
<organism evidence="2 3">
    <name type="scientific">Bacteroides pyogenes F0041</name>
    <dbReference type="NCBI Taxonomy" id="1321819"/>
    <lineage>
        <taxon>Bacteria</taxon>
        <taxon>Pseudomonadati</taxon>
        <taxon>Bacteroidota</taxon>
        <taxon>Bacteroidia</taxon>
        <taxon>Bacteroidales</taxon>
        <taxon>Bacteroidaceae</taxon>
        <taxon>Bacteroides</taxon>
    </lineage>
</organism>
<reference evidence="2 3" key="1">
    <citation type="submission" date="2013-08" db="EMBL/GenBank/DDBJ databases">
        <authorList>
            <person name="Weinstock G."/>
            <person name="Sodergren E."/>
            <person name="Wylie T."/>
            <person name="Fulton L."/>
            <person name="Fulton R."/>
            <person name="Fronick C."/>
            <person name="O'Laughlin M."/>
            <person name="Godfrey J."/>
            <person name="Miner T."/>
            <person name="Herter B."/>
            <person name="Appelbaum E."/>
            <person name="Cordes M."/>
            <person name="Lek S."/>
            <person name="Wollam A."/>
            <person name="Pepin K.H."/>
            <person name="Palsikar V.B."/>
            <person name="Mitreva M."/>
            <person name="Wilson R.K."/>
        </authorList>
    </citation>
    <scope>NUCLEOTIDE SEQUENCE [LARGE SCALE GENOMIC DNA]</scope>
    <source>
        <strain evidence="2 3">F0041</strain>
    </source>
</reference>
<dbReference type="PROSITE" id="PS51352">
    <property type="entry name" value="THIOREDOXIN_2"/>
    <property type="match status" value="1"/>
</dbReference>
<protein>
    <recommendedName>
        <fullName evidence="1">Thioredoxin domain-containing protein</fullName>
    </recommendedName>
</protein>
<dbReference type="InterPro" id="IPR036249">
    <property type="entry name" value="Thioredoxin-like_sf"/>
</dbReference>
<proteinExistence type="predicted"/>
<dbReference type="RefSeq" id="WP_021646480.1">
    <property type="nucleotide sequence ID" value="NZ_KE993145.1"/>
</dbReference>
<sequence>MNKRHICLALLLLAVLGSCRNEKKEKSETENRYIRLLQATAAYNPLLLAQEQSFVTDSLSADSLMAFVYAQDYLCTWADSYADTGSSSLCTAAKRMARRLLEEGKEEELKVFFREIAAHVFKQGLQRAAACIAAAAEGLDVPSTDPGEIAHRLLTALMLKDSPAPPLTRSSPHVSRGKTLLIFYESDCGNCERTLREICSAYGTLKGEGIRVVSIGANTDERMFARRAASLPWAEKWNAPEGFYSPDFIAYGVAATPTLYIIGKDGNVTGSFRTWEQAKKGLCGN</sequence>
<dbReference type="EMBL" id="AWSV01000025">
    <property type="protein sequence ID" value="ERI88745.1"/>
    <property type="molecule type" value="Genomic_DNA"/>
</dbReference>
<dbReference type="SUPFAM" id="SSF52833">
    <property type="entry name" value="Thioredoxin-like"/>
    <property type="match status" value="1"/>
</dbReference>
<dbReference type="AlphaFoldDB" id="U2CW24"/>
<comment type="caution">
    <text evidence="2">The sequence shown here is derived from an EMBL/GenBank/DDBJ whole genome shotgun (WGS) entry which is preliminary data.</text>
</comment>
<dbReference type="PATRIC" id="fig|1321819.3.peg.368"/>
<name>U2CW24_9BACE</name>
<accession>U2CW24</accession>
<dbReference type="OrthoDB" id="9805634at2"/>
<gene>
    <name evidence="2" type="ORF">HMPREF1981_00392</name>
</gene>
<feature type="domain" description="Thioredoxin" evidence="1">
    <location>
        <begin position="130"/>
        <end position="285"/>
    </location>
</feature>
<evidence type="ECO:0000313" key="2">
    <source>
        <dbReference type="EMBL" id="ERI88745.1"/>
    </source>
</evidence>
<evidence type="ECO:0000313" key="3">
    <source>
        <dbReference type="Proteomes" id="UP000016496"/>
    </source>
</evidence>
<evidence type="ECO:0000259" key="1">
    <source>
        <dbReference type="PROSITE" id="PS51352"/>
    </source>
</evidence>
<dbReference type="HOGENOM" id="CLU_993012_0_0_10"/>